<name>A0A7K0DRP3_9NOCA</name>
<dbReference type="InterPro" id="IPR027417">
    <property type="entry name" value="P-loop_NTPase"/>
</dbReference>
<feature type="domain" description="ABC transporter" evidence="5">
    <location>
        <begin position="6"/>
        <end position="251"/>
    </location>
</feature>
<dbReference type="AlphaFoldDB" id="A0A7K0DRP3"/>
<dbReference type="Pfam" id="PF00005">
    <property type="entry name" value="ABC_tran"/>
    <property type="match status" value="2"/>
</dbReference>
<proteinExistence type="inferred from homology"/>
<evidence type="ECO:0000256" key="4">
    <source>
        <dbReference type="ARBA" id="ARBA00022840"/>
    </source>
</evidence>
<keyword evidence="3" id="KW-0547">Nucleotide-binding</keyword>
<evidence type="ECO:0000256" key="2">
    <source>
        <dbReference type="ARBA" id="ARBA00022448"/>
    </source>
</evidence>
<evidence type="ECO:0000256" key="1">
    <source>
        <dbReference type="ARBA" id="ARBA00005417"/>
    </source>
</evidence>
<dbReference type="GO" id="GO:0016887">
    <property type="term" value="F:ATP hydrolysis activity"/>
    <property type="evidence" value="ECO:0007669"/>
    <property type="project" value="InterPro"/>
</dbReference>
<dbReference type="NCBIfam" id="NF008453">
    <property type="entry name" value="PRK11308.1"/>
    <property type="match status" value="2"/>
</dbReference>
<sequence length="595" mass="63429">MSDRLLEVRGLSVDFGDTRAVVSVDLDLAAGGCLAIVGESGSGKSVTARALLGLAGSRAEVRARTLTLGGTDLRRATPAQWRRIRGRRVGFVLQDALSSLDPLRRIGYEVAEPLEIHRLSTGAALDEAVFGLLRRAGIPDPDRRWHQYPHELSGGLRQRALIASAIAAEPELLIADEPTTALDVVVQQQILALLRELRAAGTAVLLISHDLAVVAESADDIAVMYAGLVVERGPAAAIFAAPAHPYTAELLAATPRIDGPIAAAGTRRWAPPAAGGCPYASRCPLADADCRARLPEPVPLPDGRTVRCVHPGERIELAAPVRAVPAAAPTPDRVPLLEFREVTRHYRLPDGSRNRALDAVSLALRPGESLGIVGESGSGKSTLARLALAHQAPDAGEVLLDGQPWSRLRERDRRPLRRRIQLVDQDPAGAFDPRQPTAAIIGAALDGKLSRAARSDRIDALLHEVGLDPSVRDRRPAQLSGGQRQRVAIARALAVAPELIVADEPVSALDITIQAQILGLFEQVRDHSGAALLFISHDLAVVRRLCTRIAVIRHGRIVETGSTADVFADPQHEYTRRLLAAVPRAAAPALAKGTP</sequence>
<comment type="caution">
    <text evidence="6">The sequence shown here is derived from an EMBL/GenBank/DDBJ whole genome shotgun (WGS) entry which is preliminary data.</text>
</comment>
<keyword evidence="4 6" id="KW-0067">ATP-binding</keyword>
<evidence type="ECO:0000313" key="6">
    <source>
        <dbReference type="EMBL" id="MQY28433.1"/>
    </source>
</evidence>
<reference evidence="6 7" key="1">
    <citation type="submission" date="2019-10" db="EMBL/GenBank/DDBJ databases">
        <title>Nocardia macrotermitis sp. nov. and Nocardia aurantia sp. nov., isolated from the gut of fungus growing-termite Macrotermes natalensis.</title>
        <authorList>
            <person name="Benndorf R."/>
            <person name="Schwitalla J."/>
            <person name="Martin K."/>
            <person name="De Beer W."/>
            <person name="Kaster A.-K."/>
            <person name="Vollmers J."/>
            <person name="Poulsen M."/>
            <person name="Beemelmanns C."/>
        </authorList>
    </citation>
    <scope>NUCLEOTIDE SEQUENCE [LARGE SCALE GENOMIC DNA]</scope>
    <source>
        <strain evidence="6 7">RB56</strain>
    </source>
</reference>
<dbReference type="PANTHER" id="PTHR43776">
    <property type="entry name" value="TRANSPORT ATP-BINDING PROTEIN"/>
    <property type="match status" value="1"/>
</dbReference>
<dbReference type="NCBIfam" id="NF007739">
    <property type="entry name" value="PRK10419.1"/>
    <property type="match status" value="2"/>
</dbReference>
<gene>
    <name evidence="6" type="ORF">NRB56_40170</name>
</gene>
<dbReference type="OrthoDB" id="8036461at2"/>
<keyword evidence="2" id="KW-0813">Transport</keyword>
<dbReference type="EMBL" id="WEGI01000008">
    <property type="protein sequence ID" value="MQY28433.1"/>
    <property type="molecule type" value="Genomic_DNA"/>
</dbReference>
<dbReference type="PROSITE" id="PS00211">
    <property type="entry name" value="ABC_TRANSPORTER_1"/>
    <property type="match status" value="1"/>
</dbReference>
<comment type="similarity">
    <text evidence="1">Belongs to the ABC transporter superfamily.</text>
</comment>
<dbReference type="Pfam" id="PF08352">
    <property type="entry name" value="oligo_HPY"/>
    <property type="match status" value="2"/>
</dbReference>
<dbReference type="RefSeq" id="WP_153344341.1">
    <property type="nucleotide sequence ID" value="NZ_WEGI01000008.1"/>
</dbReference>
<accession>A0A7K0DRP3</accession>
<dbReference type="GO" id="GO:0015833">
    <property type="term" value="P:peptide transport"/>
    <property type="evidence" value="ECO:0007669"/>
    <property type="project" value="InterPro"/>
</dbReference>
<dbReference type="SMART" id="SM00382">
    <property type="entry name" value="AAA"/>
    <property type="match status" value="2"/>
</dbReference>
<dbReference type="GO" id="GO:0055085">
    <property type="term" value="P:transmembrane transport"/>
    <property type="evidence" value="ECO:0007669"/>
    <property type="project" value="UniProtKB-ARBA"/>
</dbReference>
<feature type="domain" description="ABC transporter" evidence="5">
    <location>
        <begin position="337"/>
        <end position="579"/>
    </location>
</feature>
<dbReference type="InterPro" id="IPR013563">
    <property type="entry name" value="Oligopep_ABC_C"/>
</dbReference>
<evidence type="ECO:0000256" key="3">
    <source>
        <dbReference type="ARBA" id="ARBA00022741"/>
    </source>
</evidence>
<dbReference type="InterPro" id="IPR003593">
    <property type="entry name" value="AAA+_ATPase"/>
</dbReference>
<dbReference type="InterPro" id="IPR050319">
    <property type="entry name" value="ABC_transp_ATP-bind"/>
</dbReference>
<dbReference type="PROSITE" id="PS50893">
    <property type="entry name" value="ABC_TRANSPORTER_2"/>
    <property type="match status" value="2"/>
</dbReference>
<protein>
    <submittedName>
        <fullName evidence="6">Putative ABC transporter ATP-binding protein</fullName>
    </submittedName>
</protein>
<keyword evidence="7" id="KW-1185">Reference proteome</keyword>
<dbReference type="InterPro" id="IPR003439">
    <property type="entry name" value="ABC_transporter-like_ATP-bd"/>
</dbReference>
<organism evidence="6 7">
    <name type="scientific">Nocardia aurantia</name>
    <dbReference type="NCBI Taxonomy" id="2585199"/>
    <lineage>
        <taxon>Bacteria</taxon>
        <taxon>Bacillati</taxon>
        <taxon>Actinomycetota</taxon>
        <taxon>Actinomycetes</taxon>
        <taxon>Mycobacteriales</taxon>
        <taxon>Nocardiaceae</taxon>
        <taxon>Nocardia</taxon>
    </lineage>
</organism>
<dbReference type="Proteomes" id="UP000431401">
    <property type="component" value="Unassembled WGS sequence"/>
</dbReference>
<dbReference type="InterPro" id="IPR017871">
    <property type="entry name" value="ABC_transporter-like_CS"/>
</dbReference>
<dbReference type="GO" id="GO:0005524">
    <property type="term" value="F:ATP binding"/>
    <property type="evidence" value="ECO:0007669"/>
    <property type="project" value="UniProtKB-KW"/>
</dbReference>
<dbReference type="CDD" id="cd03257">
    <property type="entry name" value="ABC_NikE_OppD_transporters"/>
    <property type="match status" value="2"/>
</dbReference>
<dbReference type="Gene3D" id="3.40.50.300">
    <property type="entry name" value="P-loop containing nucleotide triphosphate hydrolases"/>
    <property type="match status" value="2"/>
</dbReference>
<dbReference type="SUPFAM" id="SSF52540">
    <property type="entry name" value="P-loop containing nucleoside triphosphate hydrolases"/>
    <property type="match status" value="2"/>
</dbReference>
<dbReference type="NCBIfam" id="TIGR01727">
    <property type="entry name" value="oligo_HPY"/>
    <property type="match status" value="1"/>
</dbReference>
<dbReference type="PANTHER" id="PTHR43776:SF7">
    <property type="entry name" value="D,D-DIPEPTIDE TRANSPORT ATP-BINDING PROTEIN DDPF-RELATED"/>
    <property type="match status" value="1"/>
</dbReference>
<evidence type="ECO:0000313" key="7">
    <source>
        <dbReference type="Proteomes" id="UP000431401"/>
    </source>
</evidence>
<evidence type="ECO:0000259" key="5">
    <source>
        <dbReference type="PROSITE" id="PS50893"/>
    </source>
</evidence>